<dbReference type="EMBL" id="OU900106">
    <property type="protein sequence ID" value="CAG9857335.1"/>
    <property type="molecule type" value="Genomic_DNA"/>
</dbReference>
<organism evidence="2 3">
    <name type="scientific">Phyllotreta striolata</name>
    <name type="common">Striped flea beetle</name>
    <name type="synonym">Crioceris striolata</name>
    <dbReference type="NCBI Taxonomy" id="444603"/>
    <lineage>
        <taxon>Eukaryota</taxon>
        <taxon>Metazoa</taxon>
        <taxon>Ecdysozoa</taxon>
        <taxon>Arthropoda</taxon>
        <taxon>Hexapoda</taxon>
        <taxon>Insecta</taxon>
        <taxon>Pterygota</taxon>
        <taxon>Neoptera</taxon>
        <taxon>Endopterygota</taxon>
        <taxon>Coleoptera</taxon>
        <taxon>Polyphaga</taxon>
        <taxon>Cucujiformia</taxon>
        <taxon>Chrysomeloidea</taxon>
        <taxon>Chrysomelidae</taxon>
        <taxon>Galerucinae</taxon>
        <taxon>Alticini</taxon>
        <taxon>Phyllotreta</taxon>
    </lineage>
</organism>
<feature type="compositionally biased region" description="Polar residues" evidence="1">
    <location>
        <begin position="57"/>
        <end position="70"/>
    </location>
</feature>
<name>A0A9N9XLM7_PHYSR</name>
<dbReference type="AlphaFoldDB" id="A0A9N9XLM7"/>
<dbReference type="Proteomes" id="UP001153712">
    <property type="component" value="Chromosome 13"/>
</dbReference>
<evidence type="ECO:0000313" key="2">
    <source>
        <dbReference type="EMBL" id="CAG9857335.1"/>
    </source>
</evidence>
<feature type="region of interest" description="Disordered" evidence="1">
    <location>
        <begin position="57"/>
        <end position="99"/>
    </location>
</feature>
<protein>
    <submittedName>
        <fullName evidence="2">Uncharacterized protein</fullName>
    </submittedName>
</protein>
<keyword evidence="3" id="KW-1185">Reference proteome</keyword>
<evidence type="ECO:0000256" key="1">
    <source>
        <dbReference type="SAM" id="MobiDB-lite"/>
    </source>
</evidence>
<evidence type="ECO:0000313" key="3">
    <source>
        <dbReference type="Proteomes" id="UP001153712"/>
    </source>
</evidence>
<proteinExistence type="predicted"/>
<feature type="compositionally biased region" description="Basic and acidic residues" evidence="1">
    <location>
        <begin position="79"/>
        <end position="91"/>
    </location>
</feature>
<accession>A0A9N9XLM7</accession>
<gene>
    <name evidence="2" type="ORF">PHYEVI_LOCUS3740</name>
</gene>
<sequence>MGGTYFCDAFSELDETPQSTFLVLTAVRSASTSSPILYFTINSLASFEWPTSSKASLASRPACSNSTSSPPGCYKRRLHTADEPELKRNNSFDRSSSSRKNVHRRNRIIIDILGRLCGSFAANYPGCSAQKENVQTSRPRILFFGSEIELGKESSEADPSG</sequence>
<reference evidence="2" key="1">
    <citation type="submission" date="2022-01" db="EMBL/GenBank/DDBJ databases">
        <authorList>
            <person name="King R."/>
        </authorList>
    </citation>
    <scope>NUCLEOTIDE SEQUENCE</scope>
</reference>